<reference evidence="3 4" key="2">
    <citation type="submission" date="2017-02" db="EMBL/GenBank/DDBJ databases">
        <title>Draft genome sequence of Streptomyces phaeoluteigriseus type strain DSM41896.</title>
        <authorList>
            <person name="Salih T.S."/>
            <person name="Algora Gallardo L."/>
            <person name="Melo Santos T."/>
            <person name="Filgueira Martinez S."/>
            <person name="Herron P.R."/>
        </authorList>
    </citation>
    <scope>NUCLEOTIDE SEQUENCE [LARGE SCALE GENOMIC DNA]</scope>
    <source>
        <strain evidence="3 4">DSM 41896</strain>
    </source>
</reference>
<evidence type="ECO:0000313" key="4">
    <source>
        <dbReference type="Proteomes" id="UP000184286"/>
    </source>
</evidence>
<feature type="region of interest" description="Disordered" evidence="1">
    <location>
        <begin position="149"/>
        <end position="177"/>
    </location>
</feature>
<gene>
    <name evidence="3" type="ORF">BM536_011090</name>
</gene>
<evidence type="ECO:0000259" key="2">
    <source>
        <dbReference type="Pfam" id="PF13340"/>
    </source>
</evidence>
<evidence type="ECO:0000256" key="1">
    <source>
        <dbReference type="SAM" id="MobiDB-lite"/>
    </source>
</evidence>
<dbReference type="NCBIfam" id="NF033580">
    <property type="entry name" value="transpos_IS5_3"/>
    <property type="match status" value="1"/>
</dbReference>
<dbReference type="InterPro" id="IPR025161">
    <property type="entry name" value="IS402-like_dom"/>
</dbReference>
<feature type="domain" description="Insertion element IS402-like" evidence="2">
    <location>
        <begin position="6"/>
        <end position="77"/>
    </location>
</feature>
<dbReference type="EMBL" id="MPOH02000010">
    <property type="protein sequence ID" value="OQD56193.1"/>
    <property type="molecule type" value="Genomic_DNA"/>
</dbReference>
<protein>
    <submittedName>
        <fullName evidence="3">IS5 family transposase</fullName>
    </submittedName>
</protein>
<evidence type="ECO:0000313" key="3">
    <source>
        <dbReference type="EMBL" id="OQD56193.1"/>
    </source>
</evidence>
<proteinExistence type="predicted"/>
<name>A0A1V6MV76_9ACTN</name>
<feature type="compositionally biased region" description="Polar residues" evidence="1">
    <location>
        <begin position="161"/>
        <end position="177"/>
    </location>
</feature>
<organism evidence="3 4">
    <name type="scientific">Streptomyces phaeoluteigriseus</name>
    <dbReference type="NCBI Taxonomy" id="114686"/>
    <lineage>
        <taxon>Bacteria</taxon>
        <taxon>Bacillati</taxon>
        <taxon>Actinomycetota</taxon>
        <taxon>Actinomycetes</taxon>
        <taxon>Kitasatosporales</taxon>
        <taxon>Streptomycetaceae</taxon>
        <taxon>Streptomyces</taxon>
        <taxon>Streptomyces aurantiacus group</taxon>
    </lineage>
</organism>
<dbReference type="Proteomes" id="UP000184286">
    <property type="component" value="Unassembled WGS sequence"/>
</dbReference>
<sequence>MGRGDLTNAEWDRLKSFLPPGGARGGRWSDHRRVINGVLYRVRTGVQWRDLPERFGPWETVYKRHRRWSADGTWQMLLSRIQAAEDAAGGIDWEVSVDSTAVRAHQHAAGARKVSPAAVPQKGAGQGTNQVDPVLRKLAARLEEVVRSANAWDVPAADSPPRSTSSPTGDADPSASS</sequence>
<dbReference type="Pfam" id="PF13340">
    <property type="entry name" value="DUF4096"/>
    <property type="match status" value="1"/>
</dbReference>
<accession>A0A1V6MV76</accession>
<reference evidence="4" key="1">
    <citation type="submission" date="2016-11" db="EMBL/GenBank/DDBJ databases">
        <authorList>
            <person name="Schniete J.K."/>
            <person name="Salih T."/>
            <person name="Algora Gallardo L."/>
            <person name="Martinez Fernandez S."/>
            <person name="Herron P.R."/>
        </authorList>
    </citation>
    <scope>NUCLEOTIDE SEQUENCE [LARGE SCALE GENOMIC DNA]</scope>
    <source>
        <strain evidence="4">DSM 41896</strain>
    </source>
</reference>
<dbReference type="InterPro" id="IPR052909">
    <property type="entry name" value="Transposase_6_like"/>
</dbReference>
<comment type="caution">
    <text evidence="3">The sequence shown here is derived from an EMBL/GenBank/DDBJ whole genome shotgun (WGS) entry which is preliminary data.</text>
</comment>
<dbReference type="PANTHER" id="PTHR46637">
    <property type="entry name" value="TIS1421-TRANSPOSASE PROTEIN A"/>
    <property type="match status" value="1"/>
</dbReference>
<feature type="region of interest" description="Disordered" evidence="1">
    <location>
        <begin position="107"/>
        <end position="131"/>
    </location>
</feature>
<dbReference type="PANTHER" id="PTHR46637:SF1">
    <property type="entry name" value="BLL5188 PROTEIN"/>
    <property type="match status" value="1"/>
</dbReference>
<dbReference type="STRING" id="114686.BM536_011090"/>
<dbReference type="AlphaFoldDB" id="A0A1V6MV76"/>